<keyword evidence="4" id="KW-1185">Reference proteome</keyword>
<proteinExistence type="inferred from homology"/>
<protein>
    <submittedName>
        <fullName evidence="3">Cell division cycle protein</fullName>
    </submittedName>
</protein>
<dbReference type="InterPro" id="IPR009772">
    <property type="entry name" value="CDC123"/>
</dbReference>
<reference evidence="3" key="1">
    <citation type="journal article" date="2022" name="bioRxiv">
        <title>Genomics of Preaxostyla Flagellates Illuminates Evolutionary Transitions and the Path Towards Mitochondrial Loss.</title>
        <authorList>
            <person name="Novak L.V.F."/>
            <person name="Treitli S.C."/>
            <person name="Pyrih J."/>
            <person name="Halakuc P."/>
            <person name="Pipaliya S.V."/>
            <person name="Vacek V."/>
            <person name="Brzon O."/>
            <person name="Soukal P."/>
            <person name="Eme L."/>
            <person name="Dacks J.B."/>
            <person name="Karnkowska A."/>
            <person name="Elias M."/>
            <person name="Hampl V."/>
        </authorList>
    </citation>
    <scope>NUCLEOTIDE SEQUENCE</scope>
    <source>
        <strain evidence="3">RCP-MX</strain>
    </source>
</reference>
<dbReference type="Pfam" id="PF07065">
    <property type="entry name" value="D123"/>
    <property type="match status" value="1"/>
</dbReference>
<dbReference type="GO" id="GO:0051301">
    <property type="term" value="P:cell division"/>
    <property type="evidence" value="ECO:0007669"/>
    <property type="project" value="UniProtKB-KW"/>
</dbReference>
<organism evidence="3 4">
    <name type="scientific">Paratrimastix pyriformis</name>
    <dbReference type="NCBI Taxonomy" id="342808"/>
    <lineage>
        <taxon>Eukaryota</taxon>
        <taxon>Metamonada</taxon>
        <taxon>Preaxostyla</taxon>
        <taxon>Paratrimastigidae</taxon>
        <taxon>Paratrimastix</taxon>
    </lineage>
</organism>
<dbReference type="EMBL" id="JAPMOS010000013">
    <property type="protein sequence ID" value="KAJ4460449.1"/>
    <property type="molecule type" value="Genomic_DNA"/>
</dbReference>
<feature type="region of interest" description="Disordered" evidence="2">
    <location>
        <begin position="9"/>
        <end position="30"/>
    </location>
</feature>
<keyword evidence="3" id="KW-0132">Cell division</keyword>
<evidence type="ECO:0000313" key="3">
    <source>
        <dbReference type="EMBL" id="KAJ4460449.1"/>
    </source>
</evidence>
<feature type="compositionally biased region" description="Basic and acidic residues" evidence="2">
    <location>
        <begin position="81"/>
        <end position="92"/>
    </location>
</feature>
<accession>A0ABQ8UMP7</accession>
<name>A0ABQ8UMP7_9EUKA</name>
<dbReference type="PANTHER" id="PTHR15323:SF6">
    <property type="entry name" value="CELL DIVISION CYCLE PROTEIN 123 HOMOLOG"/>
    <property type="match status" value="1"/>
</dbReference>
<feature type="compositionally biased region" description="Basic and acidic residues" evidence="2">
    <location>
        <begin position="14"/>
        <end position="24"/>
    </location>
</feature>
<evidence type="ECO:0000256" key="1">
    <source>
        <dbReference type="ARBA" id="ARBA00011047"/>
    </source>
</evidence>
<feature type="region of interest" description="Disordered" evidence="2">
    <location>
        <begin position="81"/>
        <end position="117"/>
    </location>
</feature>
<comment type="similarity">
    <text evidence="1">Belongs to the CDC123 family.</text>
</comment>
<gene>
    <name evidence="3" type="ORF">PAPYR_3493</name>
</gene>
<evidence type="ECO:0000313" key="4">
    <source>
        <dbReference type="Proteomes" id="UP001141327"/>
    </source>
</evidence>
<sequence>MAALVPVMLTTQTESKEEHQKVDDGTSSSCSDETFFETVESVNACQFTSWYPLFREYTFKSHVIPLPDPFVAYLRSDGIHLPRDGEDLPKGETEDDDDSDGAWSTAGDDAPTAQPPQFPELEKEISDTIEMLGGSAFPKLNWSSPKDAAWICATHTLKCESPTDVMLLLKGSDMITHDLHYPYENCRLAQPPAPTTTASEPAASTDLFSTQPHVPYVLVLRKYFALHHSNEFRCFVREGRLLAISQREATHFPHLKKSIGQLSDTIEKFWQAVVRTRFPIPSYVFDVYVSLNERVYIVDFGLWGPSTDPLLFDWDELRDPNFGENLPPDSDLTKTPGGAVVKLVTGRGEQEEGLRLPLGGAASATTANRYPLELLNLGLGGDLASFVEHCRSQRQSADDPRDDAEGEK</sequence>
<keyword evidence="3" id="KW-0131">Cell cycle</keyword>
<evidence type="ECO:0000256" key="2">
    <source>
        <dbReference type="SAM" id="MobiDB-lite"/>
    </source>
</evidence>
<comment type="caution">
    <text evidence="3">The sequence shown here is derived from an EMBL/GenBank/DDBJ whole genome shotgun (WGS) entry which is preliminary data.</text>
</comment>
<dbReference type="PANTHER" id="PTHR15323">
    <property type="entry name" value="D123 PROTEIN"/>
    <property type="match status" value="1"/>
</dbReference>
<dbReference type="Proteomes" id="UP001141327">
    <property type="component" value="Unassembled WGS sequence"/>
</dbReference>